<proteinExistence type="predicted"/>
<keyword evidence="2" id="KW-1185">Reference proteome</keyword>
<reference evidence="1 2" key="1">
    <citation type="journal article" date="2015" name="Sci. Rep.">
        <title>The power of single molecule real-time sequencing technology in the de novo assembly of a eukaryotic genome.</title>
        <authorList>
            <person name="Sakai H."/>
            <person name="Naito K."/>
            <person name="Ogiso-Tanaka E."/>
            <person name="Takahashi Y."/>
            <person name="Iseki K."/>
            <person name="Muto C."/>
            <person name="Satou K."/>
            <person name="Teruya K."/>
            <person name="Shiroma A."/>
            <person name="Shimoji M."/>
            <person name="Hirano T."/>
            <person name="Itoh T."/>
            <person name="Kaga A."/>
            <person name="Tomooka N."/>
        </authorList>
    </citation>
    <scope>NUCLEOTIDE SEQUENCE [LARGE SCALE GENOMIC DNA]</scope>
    <source>
        <strain evidence="2">cv. Shumari</strain>
    </source>
</reference>
<dbReference type="Proteomes" id="UP000291084">
    <property type="component" value="Chromosome 1"/>
</dbReference>
<evidence type="ECO:0000313" key="1">
    <source>
        <dbReference type="EMBL" id="BAT75355.1"/>
    </source>
</evidence>
<sequence length="80" mass="9297">MESYQKPRGSQLLSILAQVHSSNTLNEKENHQHSPPGIQCHWLINMKYTTNNSAPRIIQKEGKFTLMFNIFRSLLLMQQV</sequence>
<evidence type="ECO:0000313" key="2">
    <source>
        <dbReference type="Proteomes" id="UP000291084"/>
    </source>
</evidence>
<accession>A0A0S3R3X1</accession>
<dbReference type="EMBL" id="AP015034">
    <property type="protein sequence ID" value="BAT75355.1"/>
    <property type="molecule type" value="Genomic_DNA"/>
</dbReference>
<protein>
    <submittedName>
        <fullName evidence="1">Uncharacterized protein</fullName>
    </submittedName>
</protein>
<dbReference type="AlphaFoldDB" id="A0A0S3R3X1"/>
<organism evidence="1 2">
    <name type="scientific">Vigna angularis var. angularis</name>
    <dbReference type="NCBI Taxonomy" id="157739"/>
    <lineage>
        <taxon>Eukaryota</taxon>
        <taxon>Viridiplantae</taxon>
        <taxon>Streptophyta</taxon>
        <taxon>Embryophyta</taxon>
        <taxon>Tracheophyta</taxon>
        <taxon>Spermatophyta</taxon>
        <taxon>Magnoliopsida</taxon>
        <taxon>eudicotyledons</taxon>
        <taxon>Gunneridae</taxon>
        <taxon>Pentapetalae</taxon>
        <taxon>rosids</taxon>
        <taxon>fabids</taxon>
        <taxon>Fabales</taxon>
        <taxon>Fabaceae</taxon>
        <taxon>Papilionoideae</taxon>
        <taxon>50 kb inversion clade</taxon>
        <taxon>NPAAA clade</taxon>
        <taxon>indigoferoid/millettioid clade</taxon>
        <taxon>Phaseoleae</taxon>
        <taxon>Vigna</taxon>
    </lineage>
</organism>
<name>A0A0S3R3X1_PHAAN</name>
<gene>
    <name evidence="1" type="primary">Vigan.01G320500</name>
    <name evidence="1" type="ORF">VIGAN_01320500</name>
</gene>